<feature type="compositionally biased region" description="Polar residues" evidence="1">
    <location>
        <begin position="275"/>
        <end position="296"/>
    </location>
</feature>
<feature type="region of interest" description="Disordered" evidence="1">
    <location>
        <begin position="275"/>
        <end position="303"/>
    </location>
</feature>
<dbReference type="GO" id="GO:0005543">
    <property type="term" value="F:phospholipid binding"/>
    <property type="evidence" value="ECO:0007669"/>
    <property type="project" value="TreeGrafter"/>
</dbReference>
<dbReference type="GO" id="GO:0005768">
    <property type="term" value="C:endosome"/>
    <property type="evidence" value="ECO:0007669"/>
    <property type="project" value="TreeGrafter"/>
</dbReference>
<dbReference type="RefSeq" id="XP_007519356.2">
    <property type="nucleotide sequence ID" value="XM_007519294.2"/>
</dbReference>
<dbReference type="OrthoDB" id="4033880at2759"/>
<organism evidence="3 4">
    <name type="scientific">Erinaceus europaeus</name>
    <name type="common">Western European hedgehog</name>
    <dbReference type="NCBI Taxonomy" id="9365"/>
    <lineage>
        <taxon>Eukaryota</taxon>
        <taxon>Metazoa</taxon>
        <taxon>Chordata</taxon>
        <taxon>Craniata</taxon>
        <taxon>Vertebrata</taxon>
        <taxon>Euteleostomi</taxon>
        <taxon>Mammalia</taxon>
        <taxon>Eutheria</taxon>
        <taxon>Laurasiatheria</taxon>
        <taxon>Eulipotyphla</taxon>
        <taxon>Erinaceidae</taxon>
        <taxon>Erinaceinae</taxon>
        <taxon>Erinaceus</taxon>
    </lineage>
</organism>
<dbReference type="FunCoup" id="A0A1S2ZH88">
    <property type="interactions" value="2"/>
</dbReference>
<proteinExistence type="predicted"/>
<sequence>MAFRRQVKNFVKNYSDAEIKVREATSNDPWGPSSSLMLDISDLTFNTISLSEIMNMLWQRLNDHGKNWRHVYKSLTLMDYLIKNGSKKVIQHCREGFCNLQTLKEFQHIDEAGKDQGYYIREKTKQLITLLMDEQLLRSEREVACRTRRRTSYSVTVPKRLPDTGNSPTACASAPTPEIPTSEKKHKLINVARLRHKKNASKVGLRQEQSQDIQLPSGTVLTQETLPLKVNAWKSTEDLMLFSEEDPKPLLPTVPPSGVSSITWLSEGHEDISNLWDSDTVPTPSEKSLSLQTNLSSDKKSDSTITNIITENSLQTPLEKQPTAKSVEMLTSLPALGSSSKEEFISSNLRISKSDSTFYNQASVETLYVSPSLKTFDPAKETAINKSDQKPTQSSNVQMDDGNRKALATWVSTASEETCSFSTLSVSSPDSAVPEKSVHLLPPILSGPSFWTLSRPQSSSAFFKDKSKTARVHHLFAPRGTVSSDEEESDNFNLLEIFSDNPDSTKKKTGHMTSSNLVEFSTQNVDHFTSVSCSSLQATKCLPAEPEASNSIKVLLGEVKNAIVKLHEDLSMVIRELNIINSHLVSMSGNSPQGSKSLHFPQSPEGNLDQI</sequence>
<dbReference type="eggNOG" id="KOG2056">
    <property type="taxonomic scope" value="Eukaryota"/>
</dbReference>
<dbReference type="PROSITE" id="PS50942">
    <property type="entry name" value="ENTH"/>
    <property type="match status" value="1"/>
</dbReference>
<protein>
    <submittedName>
        <fullName evidence="4">ENTH domain-containing protein 1 isoform X1</fullName>
    </submittedName>
</protein>
<dbReference type="GO" id="GO:0006897">
    <property type="term" value="P:endocytosis"/>
    <property type="evidence" value="ECO:0007669"/>
    <property type="project" value="TreeGrafter"/>
</dbReference>
<gene>
    <name evidence="4" type="primary">ENTHD1</name>
</gene>
<dbReference type="Proteomes" id="UP001652624">
    <property type="component" value="Chromosome 4"/>
</dbReference>
<dbReference type="AlphaFoldDB" id="A0A1S2ZH88"/>
<dbReference type="GO" id="GO:0030276">
    <property type="term" value="F:clathrin binding"/>
    <property type="evidence" value="ECO:0007669"/>
    <property type="project" value="TreeGrafter"/>
</dbReference>
<keyword evidence="3" id="KW-1185">Reference proteome</keyword>
<feature type="region of interest" description="Disordered" evidence="1">
    <location>
        <begin position="157"/>
        <end position="181"/>
    </location>
</feature>
<feature type="region of interest" description="Disordered" evidence="1">
    <location>
        <begin position="588"/>
        <end position="611"/>
    </location>
</feature>
<dbReference type="InterPro" id="IPR008942">
    <property type="entry name" value="ENTH_VHS"/>
</dbReference>
<dbReference type="GO" id="GO:0030125">
    <property type="term" value="C:clathrin vesicle coat"/>
    <property type="evidence" value="ECO:0007669"/>
    <property type="project" value="TreeGrafter"/>
</dbReference>
<dbReference type="GO" id="GO:0005886">
    <property type="term" value="C:plasma membrane"/>
    <property type="evidence" value="ECO:0007669"/>
    <property type="project" value="TreeGrafter"/>
</dbReference>
<dbReference type="Pfam" id="PF01417">
    <property type="entry name" value="ENTH"/>
    <property type="match status" value="1"/>
</dbReference>
<dbReference type="SUPFAM" id="SSF48464">
    <property type="entry name" value="ENTH/VHS domain"/>
    <property type="match status" value="1"/>
</dbReference>
<dbReference type="GeneID" id="103110133"/>
<evidence type="ECO:0000256" key="1">
    <source>
        <dbReference type="SAM" id="MobiDB-lite"/>
    </source>
</evidence>
<accession>A0A1S2ZH88</accession>
<dbReference type="SMART" id="SM00273">
    <property type="entry name" value="ENTH"/>
    <property type="match status" value="1"/>
</dbReference>
<evidence type="ECO:0000259" key="2">
    <source>
        <dbReference type="PROSITE" id="PS50942"/>
    </source>
</evidence>
<feature type="domain" description="ENTH" evidence="2">
    <location>
        <begin position="9"/>
        <end position="141"/>
    </location>
</feature>
<dbReference type="STRING" id="9365.ENSEEUP00000007951"/>
<dbReference type="InParanoid" id="A0A1S2ZH88"/>
<dbReference type="InterPro" id="IPR013809">
    <property type="entry name" value="ENTH"/>
</dbReference>
<evidence type="ECO:0000313" key="4">
    <source>
        <dbReference type="RefSeq" id="XP_007519356.2"/>
    </source>
</evidence>
<dbReference type="PANTHER" id="PTHR12276">
    <property type="entry name" value="EPSIN/ENT-RELATED"/>
    <property type="match status" value="1"/>
</dbReference>
<dbReference type="CTD" id="150350"/>
<dbReference type="PANTHER" id="PTHR12276:SF57">
    <property type="entry name" value="ENTH DOMAIN-CONTAINING PROTEIN 1"/>
    <property type="match status" value="1"/>
</dbReference>
<name>A0A1S2ZH88_ERIEU</name>
<dbReference type="Gene3D" id="1.25.40.90">
    <property type="match status" value="1"/>
</dbReference>
<reference evidence="4" key="1">
    <citation type="submission" date="2025-08" db="UniProtKB">
        <authorList>
            <consortium name="RefSeq"/>
        </authorList>
    </citation>
    <scope>IDENTIFICATION</scope>
</reference>
<evidence type="ECO:0000313" key="3">
    <source>
        <dbReference type="Proteomes" id="UP001652624"/>
    </source>
</evidence>
<dbReference type="CDD" id="cd16990">
    <property type="entry name" value="ENTH_Epsin"/>
    <property type="match status" value="1"/>
</dbReference>